<sequence>MKQNAIQPANLEFNAEGTPVSRDFDDVYFSNDNGLEETRYVFLDGNQLKERFPEHARPFFVVAESGFGTGLNFLTLWQAFDVFHRDNPEATLQRLHFISFEKFPLKAEDLRLAHQRWPELATWAEQLQAQWPLPIAGCHRLLLDEGGSRWICGLAILMN</sequence>
<reference evidence="1 2" key="1">
    <citation type="submission" date="2018-06" db="EMBL/GenBank/DDBJ databases">
        <authorList>
            <consortium name="Pathogen Informatics"/>
            <person name="Doyle S."/>
        </authorList>
    </citation>
    <scope>NUCLEOTIDE SEQUENCE [LARGE SCALE GENOMIC DNA]</scope>
    <source>
        <strain evidence="1 2">NCTC11694</strain>
    </source>
</reference>
<protein>
    <submittedName>
        <fullName evidence="1">5-methylaminomethyl-2-thiouridine-forming enzyme mnmC</fullName>
    </submittedName>
</protein>
<dbReference type="EMBL" id="UGJR01000005">
    <property type="protein sequence ID" value="STT04155.1"/>
    <property type="molecule type" value="Genomic_DNA"/>
</dbReference>
<comment type="caution">
    <text evidence="1">The sequence shown here is derived from an EMBL/GenBank/DDBJ whole genome shotgun (WGS) entry which is preliminary data.</text>
</comment>
<dbReference type="InterPro" id="IPR029063">
    <property type="entry name" value="SAM-dependent_MTases_sf"/>
</dbReference>
<evidence type="ECO:0000313" key="1">
    <source>
        <dbReference type="EMBL" id="STT04155.1"/>
    </source>
</evidence>
<organism evidence="1 2">
    <name type="scientific">Klebsiella michiganensis</name>
    <dbReference type="NCBI Taxonomy" id="1134687"/>
    <lineage>
        <taxon>Bacteria</taxon>
        <taxon>Pseudomonadati</taxon>
        <taxon>Pseudomonadota</taxon>
        <taxon>Gammaproteobacteria</taxon>
        <taxon>Enterobacterales</taxon>
        <taxon>Enterobacteriaceae</taxon>
        <taxon>Klebsiella/Raoultella group</taxon>
        <taxon>Klebsiella</taxon>
    </lineage>
</organism>
<dbReference type="Gene3D" id="3.40.50.150">
    <property type="entry name" value="Vaccinia Virus protein VP39"/>
    <property type="match status" value="1"/>
</dbReference>
<proteinExistence type="predicted"/>
<evidence type="ECO:0000313" key="2">
    <source>
        <dbReference type="Proteomes" id="UP000255050"/>
    </source>
</evidence>
<gene>
    <name evidence="1" type="primary">mnmC_3</name>
    <name evidence="1" type="ORF">NCTC11694_06353</name>
</gene>
<dbReference type="Proteomes" id="UP000255050">
    <property type="component" value="Unassembled WGS sequence"/>
</dbReference>
<name>A0A7H4MUJ9_9ENTR</name>
<accession>A0A7H4MUJ9</accession>
<dbReference type="AlphaFoldDB" id="A0A7H4MUJ9"/>